<reference evidence="3 4" key="1">
    <citation type="submission" date="2023-07" db="EMBL/GenBank/DDBJ databases">
        <title>Sequencing the genomes of 1000 actinobacteria strains.</title>
        <authorList>
            <person name="Klenk H.-P."/>
        </authorList>
    </citation>
    <scope>NUCLEOTIDE SEQUENCE [LARGE SCALE GENOMIC DNA]</scope>
    <source>
        <strain evidence="3 4">DSM 44508</strain>
    </source>
</reference>
<comment type="caution">
    <text evidence="3">The sequence shown here is derived from an EMBL/GenBank/DDBJ whole genome shotgun (WGS) entry which is preliminary data.</text>
</comment>
<gene>
    <name evidence="3" type="ORF">J2S37_000367</name>
</gene>
<keyword evidence="4" id="KW-1185">Reference proteome</keyword>
<feature type="region of interest" description="Disordered" evidence="1">
    <location>
        <begin position="14"/>
        <end position="33"/>
    </location>
</feature>
<accession>A0ABU2B5D7</accession>
<evidence type="ECO:0000313" key="4">
    <source>
        <dbReference type="Proteomes" id="UP001183619"/>
    </source>
</evidence>
<dbReference type="RefSeq" id="WP_277104454.1">
    <property type="nucleotide sequence ID" value="NZ_BAAAJS010000025.1"/>
</dbReference>
<keyword evidence="2" id="KW-0472">Membrane</keyword>
<dbReference type="EMBL" id="JAVDYF010000001">
    <property type="protein sequence ID" value="MDR7353829.1"/>
    <property type="molecule type" value="Genomic_DNA"/>
</dbReference>
<organism evidence="3 4">
    <name type="scientific">Corynebacterium felinum</name>
    <dbReference type="NCBI Taxonomy" id="131318"/>
    <lineage>
        <taxon>Bacteria</taxon>
        <taxon>Bacillati</taxon>
        <taxon>Actinomycetota</taxon>
        <taxon>Actinomycetes</taxon>
        <taxon>Mycobacteriales</taxon>
        <taxon>Corynebacteriaceae</taxon>
        <taxon>Corynebacterium</taxon>
    </lineage>
</organism>
<evidence type="ECO:0000256" key="2">
    <source>
        <dbReference type="SAM" id="Phobius"/>
    </source>
</evidence>
<proteinExistence type="predicted"/>
<evidence type="ECO:0000313" key="3">
    <source>
        <dbReference type="EMBL" id="MDR7353829.1"/>
    </source>
</evidence>
<evidence type="ECO:0000256" key="1">
    <source>
        <dbReference type="SAM" id="MobiDB-lite"/>
    </source>
</evidence>
<feature type="transmembrane region" description="Helical" evidence="2">
    <location>
        <begin position="44"/>
        <end position="71"/>
    </location>
</feature>
<protein>
    <submittedName>
        <fullName evidence="3">Mn2+ efflux pump MntP</fullName>
    </submittedName>
</protein>
<sequence length="79" mass="8526">MYRFARIHMHILPETSTPTSTTPDAFGSSLGEGKQKWHKPLINILATVGILGVLGAIDAALVTMGVIPTYLLPAVLKRQ</sequence>
<dbReference type="Proteomes" id="UP001183619">
    <property type="component" value="Unassembled WGS sequence"/>
</dbReference>
<keyword evidence="2" id="KW-1133">Transmembrane helix</keyword>
<name>A0ABU2B5D7_9CORY</name>
<keyword evidence="2" id="KW-0812">Transmembrane</keyword>